<dbReference type="AlphaFoldDB" id="A0A8E5MJ28"/>
<dbReference type="Proteomes" id="UP000027002">
    <property type="component" value="Chromosome 4"/>
</dbReference>
<organism evidence="2 3">
    <name type="scientific">Ustilaginoidea virens</name>
    <name type="common">Rice false smut fungus</name>
    <name type="synonym">Villosiclava virens</name>
    <dbReference type="NCBI Taxonomy" id="1159556"/>
    <lineage>
        <taxon>Eukaryota</taxon>
        <taxon>Fungi</taxon>
        <taxon>Dikarya</taxon>
        <taxon>Ascomycota</taxon>
        <taxon>Pezizomycotina</taxon>
        <taxon>Sordariomycetes</taxon>
        <taxon>Hypocreomycetidae</taxon>
        <taxon>Hypocreales</taxon>
        <taxon>Clavicipitaceae</taxon>
        <taxon>Ustilaginoidea</taxon>
    </lineage>
</organism>
<dbReference type="PANTHER" id="PTHR24148">
    <property type="entry name" value="ANKYRIN REPEAT DOMAIN-CONTAINING PROTEIN 39 HOMOLOG-RELATED"/>
    <property type="match status" value="1"/>
</dbReference>
<dbReference type="GeneID" id="66066667"/>
<proteinExistence type="predicted"/>
<dbReference type="RefSeq" id="XP_042999320.1">
    <property type="nucleotide sequence ID" value="XM_043143387.1"/>
</dbReference>
<evidence type="ECO:0000313" key="3">
    <source>
        <dbReference type="Proteomes" id="UP000027002"/>
    </source>
</evidence>
<keyword evidence="3" id="KW-1185">Reference proteome</keyword>
<evidence type="ECO:0000313" key="2">
    <source>
        <dbReference type="EMBL" id="QUC21647.1"/>
    </source>
</evidence>
<sequence>MLKSFFPSHHGTFHHKALDPTRRVFRLVRLLPPKPSIVPGLDATLRVQLLQVDITDGRPTCAYDTLSYVWSVSGGSEPDRPILVESGNQTFQLLIHRPLERALLQFAADDTLKLPIFVDQICIDQRNSKEKEHQVVLMRDIYANCQRVIVWLGPSTPNSTLWFNYATEICSEGVLGGILGPRVASCMTVFDAVMDPSIPLDEQEQRDRDAIIRIIQERGRQFPINGYEDFFDRTWFGRLWTIQEACLAPSLVMKCGSQELCYDCLRAAMLFFSLNNNYWLRHLDGPVHKSSYTQRDMLYDKQSKFSRVIQERKAIHKTGQKRLLYDLILKYNVNDLKEKIAATLGEDRIFGLLGLAEDKDALRQNVHVEYNEKNPAAGAASTYAKIATLMLGQKTDTLLFNQFPKRIMGMPSWVPDWSMDLHIPVCYSTLTEPIFAAGGEGNKVSVDNDFRRLTVGGVLVDRVSHVGTRTYSLNPERRIDGQTNYRDLKTTLDQVEAFVREAATTTIGRLAPPLALDEAAQNQQRLRVFDSGLSHHDFIKEHGRFAGLEKLQATHDFIYNLGKRLLDSDAFAASYSIFRIYRTVGIIPWYFTPPPETDTLTVLACDPVAAARVVVEAGKDIAEDIVGLCLASARVSWATYRIWFRNRYGKMIDLSLDAAKAEKLGLPDNIRERREEVTVLCNNALKNMGRYVYRTWGGYVGMGPSQTKPGDAVVVFHGGTAAHVLRRVEGAQTEVWEYIGEAYCDGVMRGEALDAEAACDFVLV</sequence>
<protein>
    <recommendedName>
        <fullName evidence="1">Heterokaryon incompatibility domain-containing protein</fullName>
    </recommendedName>
</protein>
<feature type="domain" description="Heterokaryon incompatibility" evidence="1">
    <location>
        <begin position="63"/>
        <end position="244"/>
    </location>
</feature>
<dbReference type="Pfam" id="PF06985">
    <property type="entry name" value="HET"/>
    <property type="match status" value="1"/>
</dbReference>
<dbReference type="InterPro" id="IPR052895">
    <property type="entry name" value="HetReg/Transcr_Mod"/>
</dbReference>
<dbReference type="KEGG" id="uvi:66066667"/>
<evidence type="ECO:0000259" key="1">
    <source>
        <dbReference type="Pfam" id="PF06985"/>
    </source>
</evidence>
<gene>
    <name evidence="2" type="ORF">UV8b_05890</name>
</gene>
<dbReference type="EMBL" id="CP072756">
    <property type="protein sequence ID" value="QUC21647.1"/>
    <property type="molecule type" value="Genomic_DNA"/>
</dbReference>
<dbReference type="Pfam" id="PF26639">
    <property type="entry name" value="Het-6_barrel"/>
    <property type="match status" value="1"/>
</dbReference>
<dbReference type="OrthoDB" id="4587016at2759"/>
<reference evidence="2" key="1">
    <citation type="submission" date="2020-03" db="EMBL/GenBank/DDBJ databases">
        <title>A mixture of massive structural variations and highly conserved coding sequences in Ustilaginoidea virens genome.</title>
        <authorList>
            <person name="Zhang K."/>
            <person name="Zhao Z."/>
            <person name="Zhang Z."/>
            <person name="Li Y."/>
            <person name="Hsiang T."/>
            <person name="Sun W."/>
        </authorList>
    </citation>
    <scope>NUCLEOTIDE SEQUENCE</scope>
    <source>
        <strain evidence="2">UV-8b</strain>
    </source>
</reference>
<dbReference type="InterPro" id="IPR010730">
    <property type="entry name" value="HET"/>
</dbReference>
<name>A0A8E5MJ28_USTVR</name>
<accession>A0A8E5MJ28</accession>
<dbReference type="PANTHER" id="PTHR24148:SF73">
    <property type="entry name" value="HET DOMAIN PROTEIN (AFU_ORTHOLOGUE AFUA_8G01020)"/>
    <property type="match status" value="1"/>
</dbReference>